<dbReference type="SUPFAM" id="SSF53756">
    <property type="entry name" value="UDP-Glycosyltransferase/glycogen phosphorylase"/>
    <property type="match status" value="1"/>
</dbReference>
<evidence type="ECO:0000259" key="1">
    <source>
        <dbReference type="Pfam" id="PF00534"/>
    </source>
</evidence>
<proteinExistence type="predicted"/>
<evidence type="ECO:0000259" key="2">
    <source>
        <dbReference type="Pfam" id="PF00535"/>
    </source>
</evidence>
<organism evidence="3 4">
    <name type="scientific">Alteromonas pelagimontana</name>
    <dbReference type="NCBI Taxonomy" id="1858656"/>
    <lineage>
        <taxon>Bacteria</taxon>
        <taxon>Pseudomonadati</taxon>
        <taxon>Pseudomonadota</taxon>
        <taxon>Gammaproteobacteria</taxon>
        <taxon>Alteromonadales</taxon>
        <taxon>Alteromonadaceae</taxon>
        <taxon>Alteromonas/Salinimonas group</taxon>
        <taxon>Alteromonas</taxon>
    </lineage>
</organism>
<dbReference type="PANTHER" id="PTHR22916">
    <property type="entry name" value="GLYCOSYLTRANSFERASE"/>
    <property type="match status" value="1"/>
</dbReference>
<gene>
    <name evidence="3" type="ORF">CA267_012460</name>
</gene>
<evidence type="ECO:0000313" key="3">
    <source>
        <dbReference type="EMBL" id="QJR81534.1"/>
    </source>
</evidence>
<dbReference type="Pfam" id="PF00535">
    <property type="entry name" value="Glycos_transf_2"/>
    <property type="match status" value="1"/>
</dbReference>
<accession>A0A6M4MEB8</accession>
<dbReference type="AlphaFoldDB" id="A0A6M4MEB8"/>
<name>A0A6M4MEB8_9ALTE</name>
<keyword evidence="3" id="KW-0808">Transferase</keyword>
<dbReference type="InterPro" id="IPR001173">
    <property type="entry name" value="Glyco_trans_2-like"/>
</dbReference>
<dbReference type="Gene3D" id="3.40.50.2000">
    <property type="entry name" value="Glycogen Phosphorylase B"/>
    <property type="match status" value="2"/>
</dbReference>
<dbReference type="CDD" id="cd03801">
    <property type="entry name" value="GT4_PimA-like"/>
    <property type="match status" value="1"/>
</dbReference>
<dbReference type="OrthoDB" id="433681at2"/>
<evidence type="ECO:0000313" key="4">
    <source>
        <dbReference type="Proteomes" id="UP000219285"/>
    </source>
</evidence>
<feature type="domain" description="Glycosyl transferase family 1" evidence="1">
    <location>
        <begin position="821"/>
        <end position="983"/>
    </location>
</feature>
<dbReference type="EMBL" id="CP052766">
    <property type="protein sequence ID" value="QJR81534.1"/>
    <property type="molecule type" value="Genomic_DNA"/>
</dbReference>
<dbReference type="InterPro" id="IPR029044">
    <property type="entry name" value="Nucleotide-diphossugar_trans"/>
</dbReference>
<dbReference type="Proteomes" id="UP000219285">
    <property type="component" value="Chromosome"/>
</dbReference>
<dbReference type="SUPFAM" id="SSF53448">
    <property type="entry name" value="Nucleotide-diphospho-sugar transferases"/>
    <property type="match status" value="1"/>
</dbReference>
<dbReference type="Pfam" id="PF00534">
    <property type="entry name" value="Glycos_transf_1"/>
    <property type="match status" value="1"/>
</dbReference>
<dbReference type="InterPro" id="IPR001296">
    <property type="entry name" value="Glyco_trans_1"/>
</dbReference>
<reference evidence="3 4" key="2">
    <citation type="submission" date="2020-04" db="EMBL/GenBank/DDBJ databases">
        <title>Complete genome sequence of Alteromonas pelagimontana 5.12T.</title>
        <authorList>
            <person name="Sinha R.K."/>
            <person name="Krishnan K.P."/>
            <person name="Kurian J.P."/>
        </authorList>
    </citation>
    <scope>NUCLEOTIDE SEQUENCE [LARGE SCALE GENOMIC DNA]</scope>
    <source>
        <strain evidence="3 4">5.12</strain>
    </source>
</reference>
<keyword evidence="4" id="KW-1185">Reference proteome</keyword>
<reference evidence="4" key="1">
    <citation type="submission" date="2014-12" db="EMBL/GenBank/DDBJ databases">
        <title>Complete genome sequence of a multi-drug resistant Klebsiella pneumoniae.</title>
        <authorList>
            <person name="Hua X."/>
            <person name="Chen Q."/>
            <person name="Li X."/>
            <person name="Feng Y."/>
            <person name="Ruan Z."/>
            <person name="Yu Y."/>
        </authorList>
    </citation>
    <scope>NUCLEOTIDE SEQUENCE [LARGE SCALE GENOMIC DNA]</scope>
    <source>
        <strain evidence="4">5.12</strain>
    </source>
</reference>
<dbReference type="KEGG" id="apel:CA267_012460"/>
<dbReference type="RefSeq" id="WP_075607279.1">
    <property type="nucleotide sequence ID" value="NZ_CP052766.1"/>
</dbReference>
<dbReference type="CDD" id="cd00761">
    <property type="entry name" value="Glyco_tranf_GTA_type"/>
    <property type="match status" value="1"/>
</dbReference>
<protein>
    <submittedName>
        <fullName evidence="3">Glycosyltransferase</fullName>
    </submittedName>
</protein>
<feature type="domain" description="Glycosyltransferase 2-like" evidence="2">
    <location>
        <begin position="286"/>
        <end position="421"/>
    </location>
</feature>
<dbReference type="Gene3D" id="3.90.550.10">
    <property type="entry name" value="Spore Coat Polysaccharide Biosynthesis Protein SpsA, Chain A"/>
    <property type="match status" value="1"/>
</dbReference>
<dbReference type="GO" id="GO:0016758">
    <property type="term" value="F:hexosyltransferase activity"/>
    <property type="evidence" value="ECO:0007669"/>
    <property type="project" value="UniProtKB-ARBA"/>
</dbReference>
<sequence>MKETLRDWLKVLTKFAQAFTTPNKSEVRLVYQSEMFSPETEVSPASASSWKVFSYWKISKYLFLRENYLVSPGPDFDAAWYKSYYQDVANSNVHPFLHYLKSGRLEGRLPAPNRAARLDEILWMGADNLALRKLTLLLSEPETSLRERHLALWYLARWYNYVGDVEEAYQFASALVKEKEKWERAYYPRFLLLIIDCAIKASKIAEAEAVLAIISELTPSLPEKNCAKVNLLQVQGKLTSQQWLDEFNAVLALQQLDPVTMTDTVLSMASLQCQSTVLAGETALVSVIVPMYNASETIGYVLNCLNQQTWPNLEIIISDDRSTDNSTHLVQQWIEQHSGRKGRKWILLKADQNGGAYAARNKGMAAAKGEFLTVNDADDWAHSQKIEKQVHAIVKESAAGSVSSMIRTLPDLSFYCWRIEERWIFRNVSSLMLHRPAFEKLGFWDEIKAGADTEYFYRVLKVFGKQSIAHALPDVPLSLQLVREGSLTQSTHTHMLTQFEGPRKWYLDAAFAWHEQFSPDLFIPAAMKKRPFFCPATLLSHEQEQEVVDVKSAFLASGFWDAAWYVQRYAELHAGGIDPLEHYLVKGFDEGKDPGPEFSLTGYRLSGKKGDDISIFSQLQGTSAPIHPVIPGQRAVERAANILLVAHQAAHTVYGAERSFIDLATMLNLAGYNVYALMPEAYNQDYVNDLAVQCVEVKFIPYGWWFESKSPCRITVDAIKAYAKYRDIAAFHINTLVVDEPVIAAQEAGLPFIVHVREDLPTDPALQNALLSTPAAVHTRIANSGGKIICNSHYLKQSFNSALPHDCTADITVIYNAIDVEKLKQIPLNQHQQLEVGIISSNVGKKGIYDFFEVAKRSLESKNIRFNVYGPLTSELSTCLSTFKLTNLAYQGYVADPCDALQHLDVVLSLSHFNESFGRTVAEAQAAGRVAIGYNRGALNELIESGKNGYLVPFQDYQSIVESLKQLALNPSIVATVSEAARRSAEQKFSYLSGSENIRCLYQAVLQH</sequence>
<dbReference type="PANTHER" id="PTHR22916:SF3">
    <property type="entry name" value="UDP-GLCNAC:BETAGAL BETA-1,3-N-ACETYLGLUCOSAMINYLTRANSFERASE-LIKE PROTEIN 1"/>
    <property type="match status" value="1"/>
</dbReference>